<dbReference type="InterPro" id="IPR047146">
    <property type="entry name" value="Cyt_P450_E_CYP52_fungi"/>
</dbReference>
<comment type="similarity">
    <text evidence="3">Belongs to the small GTPase superfamily. Arf family.</text>
</comment>
<evidence type="ECO:0000256" key="6">
    <source>
        <dbReference type="ARBA" id="ARBA00022617"/>
    </source>
</evidence>
<dbReference type="Pfam" id="PF00025">
    <property type="entry name" value="Arf"/>
    <property type="match status" value="1"/>
</dbReference>
<dbReference type="GO" id="GO:0015031">
    <property type="term" value="P:protein transport"/>
    <property type="evidence" value="ECO:0007669"/>
    <property type="project" value="UniProtKB-KW"/>
</dbReference>
<dbReference type="STRING" id="154538.A0A1M2VS22"/>
<keyword evidence="23" id="KW-1185">Reference proteome</keyword>
<dbReference type="GO" id="GO:0016705">
    <property type="term" value="F:oxidoreductase activity, acting on paired donors, with incorporation or reduction of molecular oxygen"/>
    <property type="evidence" value="ECO:0007669"/>
    <property type="project" value="InterPro"/>
</dbReference>
<keyword evidence="15" id="KW-0333">Golgi apparatus</keyword>
<dbReference type="SMART" id="SM00177">
    <property type="entry name" value="ARF"/>
    <property type="match status" value="1"/>
</dbReference>
<comment type="similarity">
    <text evidence="4 20">Belongs to the cytochrome P450 family.</text>
</comment>
<evidence type="ECO:0000256" key="10">
    <source>
        <dbReference type="ARBA" id="ARBA00022892"/>
    </source>
</evidence>
<evidence type="ECO:0000256" key="1">
    <source>
        <dbReference type="ARBA" id="ARBA00001971"/>
    </source>
</evidence>
<dbReference type="InterPro" id="IPR001128">
    <property type="entry name" value="Cyt_P450"/>
</dbReference>
<dbReference type="InterPro" id="IPR036396">
    <property type="entry name" value="Cyt_P450_sf"/>
</dbReference>
<dbReference type="CDD" id="cd04150">
    <property type="entry name" value="Arf1_5_like"/>
    <property type="match status" value="1"/>
</dbReference>
<feature type="binding site" evidence="18">
    <location>
        <position position="569"/>
    </location>
    <ligand>
        <name>GTP</name>
        <dbReference type="ChEBI" id="CHEBI:37565"/>
    </ligand>
</feature>
<name>A0A1M2VS22_TRAPU</name>
<keyword evidence="17" id="KW-0449">Lipoprotein</keyword>
<dbReference type="PRINTS" id="PR00328">
    <property type="entry name" value="SAR1GTPBP"/>
</dbReference>
<evidence type="ECO:0000256" key="2">
    <source>
        <dbReference type="ARBA" id="ARBA00004555"/>
    </source>
</evidence>
<dbReference type="EMBL" id="MNAD01000785">
    <property type="protein sequence ID" value="OJT10368.1"/>
    <property type="molecule type" value="Genomic_DNA"/>
</dbReference>
<comment type="cofactor">
    <cofactor evidence="1">
        <name>heme</name>
        <dbReference type="ChEBI" id="CHEBI:30413"/>
    </cofactor>
</comment>
<keyword evidence="16 18" id="KW-0342">GTP-binding</keyword>
<feature type="binding site" evidence="19">
    <location>
        <position position="547"/>
    </location>
    <ligand>
        <name>Mg(2+)</name>
        <dbReference type="ChEBI" id="CHEBI:18420"/>
    </ligand>
</feature>
<dbReference type="SUPFAM" id="SSF48264">
    <property type="entry name" value="Cytochrome P450"/>
    <property type="match status" value="1"/>
</dbReference>
<dbReference type="Gene3D" id="1.10.630.10">
    <property type="entry name" value="Cytochrome P450"/>
    <property type="match status" value="2"/>
</dbReference>
<dbReference type="SMART" id="SM00175">
    <property type="entry name" value="RAB"/>
    <property type="match status" value="1"/>
</dbReference>
<dbReference type="Proteomes" id="UP000184267">
    <property type="component" value="Unassembled WGS sequence"/>
</dbReference>
<dbReference type="GO" id="GO:0020037">
    <property type="term" value="F:heme binding"/>
    <property type="evidence" value="ECO:0007669"/>
    <property type="project" value="InterPro"/>
</dbReference>
<keyword evidence="9 18" id="KW-0547">Nucleotide-binding</keyword>
<dbReference type="InterPro" id="IPR005225">
    <property type="entry name" value="Small_GTP-bd"/>
</dbReference>
<dbReference type="GO" id="GO:0003924">
    <property type="term" value="F:GTPase activity"/>
    <property type="evidence" value="ECO:0007669"/>
    <property type="project" value="InterPro"/>
</dbReference>
<keyword evidence="19" id="KW-0460">Magnesium</keyword>
<dbReference type="OMA" id="HGVICES"/>
<keyword evidence="21" id="KW-1133">Transmembrane helix</keyword>
<proteinExistence type="inferred from homology"/>
<dbReference type="AlphaFoldDB" id="A0A1M2VS22"/>
<organism evidence="22 23">
    <name type="scientific">Trametes pubescens</name>
    <name type="common">White-rot fungus</name>
    <dbReference type="NCBI Taxonomy" id="154538"/>
    <lineage>
        <taxon>Eukaryota</taxon>
        <taxon>Fungi</taxon>
        <taxon>Dikarya</taxon>
        <taxon>Basidiomycota</taxon>
        <taxon>Agaricomycotina</taxon>
        <taxon>Agaricomycetes</taxon>
        <taxon>Polyporales</taxon>
        <taxon>Polyporaceae</taxon>
        <taxon>Trametes</taxon>
    </lineage>
</organism>
<dbReference type="GO" id="GO:0004497">
    <property type="term" value="F:monooxygenase activity"/>
    <property type="evidence" value="ECO:0007669"/>
    <property type="project" value="UniProtKB-KW"/>
</dbReference>
<feature type="binding site" evidence="18">
    <location>
        <begin position="523"/>
        <end position="530"/>
    </location>
    <ligand>
        <name>GTP</name>
        <dbReference type="ChEBI" id="CHEBI:37565"/>
    </ligand>
</feature>
<keyword evidence="13 20" id="KW-0408">Iron</keyword>
<evidence type="ECO:0000256" key="21">
    <source>
        <dbReference type="SAM" id="Phobius"/>
    </source>
</evidence>
<dbReference type="PANTHER" id="PTHR24287:SF1">
    <property type="entry name" value="P450, PUTATIVE (EUROFUNG)-RELATED"/>
    <property type="match status" value="1"/>
</dbReference>
<evidence type="ECO:0000313" key="23">
    <source>
        <dbReference type="Proteomes" id="UP000184267"/>
    </source>
</evidence>
<evidence type="ECO:0000313" key="22">
    <source>
        <dbReference type="EMBL" id="OJT10368.1"/>
    </source>
</evidence>
<evidence type="ECO:0000256" key="9">
    <source>
        <dbReference type="ARBA" id="ARBA00022741"/>
    </source>
</evidence>
<dbReference type="SMART" id="SM00178">
    <property type="entry name" value="SAR"/>
    <property type="match status" value="1"/>
</dbReference>
<dbReference type="Gene3D" id="3.40.50.300">
    <property type="entry name" value="P-loop containing nucleotide triphosphate hydrolases"/>
    <property type="match status" value="1"/>
</dbReference>
<dbReference type="OrthoDB" id="1470350at2759"/>
<evidence type="ECO:0000256" key="18">
    <source>
        <dbReference type="PIRSR" id="PIRSR606689-1"/>
    </source>
</evidence>
<dbReference type="NCBIfam" id="TIGR00231">
    <property type="entry name" value="small_GTP"/>
    <property type="match status" value="1"/>
</dbReference>
<evidence type="ECO:0000256" key="14">
    <source>
        <dbReference type="ARBA" id="ARBA00023033"/>
    </source>
</evidence>
<evidence type="ECO:0000256" key="8">
    <source>
        <dbReference type="ARBA" id="ARBA00022723"/>
    </source>
</evidence>
<keyword evidence="8 19" id="KW-0479">Metal-binding</keyword>
<feature type="binding site" evidence="19">
    <location>
        <position position="530"/>
    </location>
    <ligand>
        <name>Mg(2+)</name>
        <dbReference type="ChEBI" id="CHEBI:18420"/>
    </ligand>
</feature>
<keyword evidence="12 20" id="KW-0560">Oxidoreductase</keyword>
<evidence type="ECO:0000256" key="3">
    <source>
        <dbReference type="ARBA" id="ARBA00010290"/>
    </source>
</evidence>
<evidence type="ECO:0000256" key="7">
    <source>
        <dbReference type="ARBA" id="ARBA00022707"/>
    </source>
</evidence>
<evidence type="ECO:0000256" key="16">
    <source>
        <dbReference type="ARBA" id="ARBA00023134"/>
    </source>
</evidence>
<keyword evidence="21" id="KW-0472">Membrane</keyword>
<dbReference type="InterPro" id="IPR017972">
    <property type="entry name" value="Cyt_P450_CS"/>
</dbReference>
<evidence type="ECO:0000256" key="20">
    <source>
        <dbReference type="RuleBase" id="RU000461"/>
    </source>
</evidence>
<keyword evidence="5" id="KW-0813">Transport</keyword>
<dbReference type="SUPFAM" id="SSF52540">
    <property type="entry name" value="P-loop containing nucleoside triphosphate hydrolases"/>
    <property type="match status" value="1"/>
</dbReference>
<comment type="caution">
    <text evidence="22">The sequence shown here is derived from an EMBL/GenBank/DDBJ whole genome shotgun (WGS) entry which is preliminary data.</text>
</comment>
<evidence type="ECO:0000256" key="11">
    <source>
        <dbReference type="ARBA" id="ARBA00022927"/>
    </source>
</evidence>
<gene>
    <name evidence="22" type="ORF">TRAPUB_13127</name>
</gene>
<dbReference type="FunFam" id="3.40.50.300:FF:000024">
    <property type="entry name" value="ADP-ribosylation factor 1"/>
    <property type="match status" value="1"/>
</dbReference>
<feature type="binding site" evidence="18">
    <location>
        <begin position="625"/>
        <end position="628"/>
    </location>
    <ligand>
        <name>GTP</name>
        <dbReference type="ChEBI" id="CHEBI:37565"/>
    </ligand>
</feature>
<accession>A0A1M2VS22</accession>
<reference evidence="22 23" key="1">
    <citation type="submission" date="2016-10" db="EMBL/GenBank/DDBJ databases">
        <title>Genome sequence of the basidiomycete white-rot fungus Trametes pubescens.</title>
        <authorList>
            <person name="Makela M.R."/>
            <person name="Granchi Z."/>
            <person name="Peng M."/>
            <person name="De Vries R.P."/>
            <person name="Grigoriev I."/>
            <person name="Riley R."/>
            <person name="Hilden K."/>
        </authorList>
    </citation>
    <scope>NUCLEOTIDE SEQUENCE [LARGE SCALE GENOMIC DNA]</scope>
    <source>
        <strain evidence="22 23">FBCC735</strain>
    </source>
</reference>
<dbReference type="InterPro" id="IPR027417">
    <property type="entry name" value="P-loop_NTPase"/>
</dbReference>
<feature type="transmembrane region" description="Helical" evidence="21">
    <location>
        <begin position="45"/>
        <end position="66"/>
    </location>
</feature>
<dbReference type="InterPro" id="IPR045872">
    <property type="entry name" value="Arf1-5-like"/>
</dbReference>
<keyword evidence="10" id="KW-0931">ER-Golgi transport</keyword>
<evidence type="ECO:0000256" key="15">
    <source>
        <dbReference type="ARBA" id="ARBA00023034"/>
    </source>
</evidence>
<keyword evidence="21" id="KW-0812">Transmembrane</keyword>
<sequence>MLPRRKVPPGLPETLRRGAINFSPVAAVLLLGRLMRVLFDFKLPTVVVALAAIASVPAFYMLRLVVHRRRVRRAAKRAGAVLPPEWNGEKFGNRDLLVRAIDRFQNGYIGDGFWDRIDELGHLHAITIYGDTSYITNDANVVKTVLATDFQDFEKGDDFRDNMNSVLGTGVFNVDGEMWKFHRMMTRPYFSRDRISHFELFDRHTALAIQKIRERFRGGHAVDFQDVISRFTLDSATEFLFGACVNSLHSDLPYAYNDAVAPQFARAPNVAERFSAAFAGAQNVISMRTRVGWFWHLQELLHDRSAEHMRVVDEFLQPILEEAIAKNRAAKAQMEATGEKQPEEDETLLDHLVKLTDGPSMSGKLELSVDITVIDPWPRVATRDTTLPNPDPSAPRIFIPKGTVQAYSVFLMHRRKDYWGPDALDFDPDRWLDERLNKYFTANPFIFVPFNAGPRICLGQQFAYNEMSFFLIRLLQNFSHMELDLSAQPPDARPPAEWASAEGQKGREQIIPKCHLTLYVHVGLDAAGKTTILYKLKLGEIVTTIPTIGFNVETVEYKNISFTVWDVGGQDKIRPLWRHYFQNTQGIIFVVDSNDRERISEAREELQRMLNEDELRDALLLVFANKQDLPNAMNAAEITDKLGLHGLRQRTWFIQAACATSGDGLYEGLEWLSANIKRRV</sequence>
<keyword evidence="6 20" id="KW-0349">Heme</keyword>
<keyword evidence="7" id="KW-0519">Myristate</keyword>
<protein>
    <submittedName>
        <fullName evidence="22">ADP-ribosylation factor</fullName>
    </submittedName>
</protein>
<dbReference type="GO" id="GO:0016192">
    <property type="term" value="P:vesicle-mediated transport"/>
    <property type="evidence" value="ECO:0007669"/>
    <property type="project" value="UniProtKB-KW"/>
</dbReference>
<comment type="subcellular location">
    <subcellularLocation>
        <location evidence="2">Golgi apparatus</location>
    </subcellularLocation>
</comment>
<dbReference type="PANTHER" id="PTHR24287">
    <property type="entry name" value="P450, PUTATIVE (EUROFUNG)-RELATED"/>
    <property type="match status" value="1"/>
</dbReference>
<dbReference type="GO" id="GO:0005525">
    <property type="term" value="F:GTP binding"/>
    <property type="evidence" value="ECO:0007669"/>
    <property type="project" value="UniProtKB-KW"/>
</dbReference>
<evidence type="ECO:0000256" key="13">
    <source>
        <dbReference type="ARBA" id="ARBA00023004"/>
    </source>
</evidence>
<dbReference type="GO" id="GO:0005506">
    <property type="term" value="F:iron ion binding"/>
    <property type="evidence" value="ECO:0007669"/>
    <property type="project" value="InterPro"/>
</dbReference>
<dbReference type="PROSITE" id="PS51417">
    <property type="entry name" value="ARF"/>
    <property type="match status" value="1"/>
</dbReference>
<evidence type="ECO:0000256" key="5">
    <source>
        <dbReference type="ARBA" id="ARBA00022448"/>
    </source>
</evidence>
<dbReference type="PROSITE" id="PS00086">
    <property type="entry name" value="CYTOCHROME_P450"/>
    <property type="match status" value="1"/>
</dbReference>
<dbReference type="GO" id="GO:0005794">
    <property type="term" value="C:Golgi apparatus"/>
    <property type="evidence" value="ECO:0007669"/>
    <property type="project" value="UniProtKB-SubCell"/>
</dbReference>
<evidence type="ECO:0000256" key="19">
    <source>
        <dbReference type="PIRSR" id="PIRSR606689-2"/>
    </source>
</evidence>
<dbReference type="InterPro" id="IPR006689">
    <property type="entry name" value="Small_GTPase_ARF/SAR"/>
</dbReference>
<keyword evidence="14 20" id="KW-0503">Monooxygenase</keyword>
<evidence type="ECO:0000256" key="4">
    <source>
        <dbReference type="ARBA" id="ARBA00010617"/>
    </source>
</evidence>
<dbReference type="Pfam" id="PF00067">
    <property type="entry name" value="p450"/>
    <property type="match status" value="2"/>
</dbReference>
<keyword evidence="11" id="KW-0653">Protein transport</keyword>
<evidence type="ECO:0000256" key="12">
    <source>
        <dbReference type="ARBA" id="ARBA00023002"/>
    </source>
</evidence>
<evidence type="ECO:0000256" key="17">
    <source>
        <dbReference type="ARBA" id="ARBA00023288"/>
    </source>
</evidence>